<dbReference type="InterPro" id="IPR010753">
    <property type="entry name" value="DUF1330"/>
</dbReference>
<name>A0A6I3L0S6_9NOCA</name>
<dbReference type="SUPFAM" id="SSF54909">
    <property type="entry name" value="Dimeric alpha+beta barrel"/>
    <property type="match status" value="1"/>
</dbReference>
<dbReference type="RefSeq" id="WP_154789811.1">
    <property type="nucleotide sequence ID" value="NZ_WMBB01000010.1"/>
</dbReference>
<dbReference type="Pfam" id="PF07045">
    <property type="entry name" value="DUF1330"/>
    <property type="match status" value="1"/>
</dbReference>
<dbReference type="Gene3D" id="3.30.70.100">
    <property type="match status" value="1"/>
</dbReference>
<evidence type="ECO:0000259" key="1">
    <source>
        <dbReference type="Pfam" id="PF07045"/>
    </source>
</evidence>
<evidence type="ECO:0000313" key="3">
    <source>
        <dbReference type="Proteomes" id="UP000432464"/>
    </source>
</evidence>
<keyword evidence="3" id="KW-1185">Reference proteome</keyword>
<accession>A0A6I3L0S6</accession>
<feature type="domain" description="DUF1330" evidence="1">
    <location>
        <begin position="2"/>
        <end position="83"/>
    </location>
</feature>
<dbReference type="Proteomes" id="UP000432464">
    <property type="component" value="Unassembled WGS sequence"/>
</dbReference>
<dbReference type="InterPro" id="IPR011008">
    <property type="entry name" value="Dimeric_a/b-barrel"/>
</dbReference>
<evidence type="ECO:0000313" key="2">
    <source>
        <dbReference type="EMBL" id="MTE15361.1"/>
    </source>
</evidence>
<comment type="caution">
    <text evidence="2">The sequence shown here is derived from an EMBL/GenBank/DDBJ whole genome shotgun (WGS) entry which is preliminary data.</text>
</comment>
<dbReference type="EMBL" id="WMBB01000010">
    <property type="protein sequence ID" value="MTE15361.1"/>
    <property type="molecule type" value="Genomic_DNA"/>
</dbReference>
<reference evidence="2 3" key="1">
    <citation type="submission" date="2019-11" db="EMBL/GenBank/DDBJ databases">
        <title>Nocardia sp. nov. CT2-14 isolated from soil.</title>
        <authorList>
            <person name="Kanchanasin P."/>
            <person name="Tanasupawat S."/>
            <person name="Yuki M."/>
            <person name="Kudo T."/>
        </authorList>
    </citation>
    <scope>NUCLEOTIDE SEQUENCE [LARGE SCALE GENOMIC DNA]</scope>
    <source>
        <strain evidence="2 3">CT2-14</strain>
    </source>
</reference>
<sequence length="112" mass="12163">MPGYAIANLWDVDVNADIVEYLERIDGTLATYGGKFIVHGGTQRVIEGPASASVIVIEFPDYQAVTDWYESAAYQEILPLRLRNCSSVGLLAADCGENHVATDVLKEVVTSD</sequence>
<protein>
    <submittedName>
        <fullName evidence="2">DUF1330 domain-containing protein</fullName>
    </submittedName>
</protein>
<proteinExistence type="predicted"/>
<dbReference type="AlphaFoldDB" id="A0A6I3L0S6"/>
<organism evidence="2 3">
    <name type="scientific">Nocardia aurantiaca</name>
    <dbReference type="NCBI Taxonomy" id="2675850"/>
    <lineage>
        <taxon>Bacteria</taxon>
        <taxon>Bacillati</taxon>
        <taxon>Actinomycetota</taxon>
        <taxon>Actinomycetes</taxon>
        <taxon>Mycobacteriales</taxon>
        <taxon>Nocardiaceae</taxon>
        <taxon>Nocardia</taxon>
    </lineage>
</organism>
<gene>
    <name evidence="2" type="ORF">GLP40_21625</name>
</gene>
<dbReference type="PANTHER" id="PTHR41521:SF4">
    <property type="entry name" value="BLR0684 PROTEIN"/>
    <property type="match status" value="1"/>
</dbReference>
<dbReference type="PANTHER" id="PTHR41521">
    <property type="match status" value="1"/>
</dbReference>